<dbReference type="FunFam" id="3.20.20.20:FF:000006">
    <property type="entry name" value="Dihydropteroate synthase"/>
    <property type="match status" value="1"/>
</dbReference>
<dbReference type="CDD" id="cd00739">
    <property type="entry name" value="DHPS"/>
    <property type="match status" value="1"/>
</dbReference>
<dbReference type="UniPathway" id="UPA00077">
    <property type="reaction ID" value="UER00156"/>
</dbReference>
<proteinExistence type="inferred from homology"/>
<gene>
    <name evidence="15" type="ORF">ATW55_00810</name>
</gene>
<dbReference type="PROSITE" id="PS50972">
    <property type="entry name" value="PTERIN_BINDING"/>
    <property type="match status" value="1"/>
</dbReference>
<comment type="pathway">
    <text evidence="3 13">Cofactor biosynthesis; tetrahydrofolate biosynthesis; 7,8-dihydrofolate from 2-amino-4-hydroxy-6-hydroxymethyl-7,8-dihydropteridine diphosphate and 4-aminobenzoate: step 1/2.</text>
</comment>
<keyword evidence="16" id="KW-1185">Reference proteome</keyword>
<dbReference type="EMBL" id="LPVJ01000018">
    <property type="protein sequence ID" value="KUO96420.1"/>
    <property type="molecule type" value="Genomic_DNA"/>
</dbReference>
<evidence type="ECO:0000313" key="16">
    <source>
        <dbReference type="Proteomes" id="UP000053557"/>
    </source>
</evidence>
<evidence type="ECO:0000256" key="4">
    <source>
        <dbReference type="ARBA" id="ARBA00009503"/>
    </source>
</evidence>
<evidence type="ECO:0000256" key="10">
    <source>
        <dbReference type="ARBA" id="ARBA00022909"/>
    </source>
</evidence>
<evidence type="ECO:0000256" key="13">
    <source>
        <dbReference type="RuleBase" id="RU361205"/>
    </source>
</evidence>
<comment type="function">
    <text evidence="12 13">Catalyzes the condensation of para-aminobenzoate (pABA) with 6-hydroxymethyl-7,8-dihydropterin diphosphate (DHPt-PP) to form 7,8-dihydropteroate (H2Pte), the immediate precursor of folate derivatives.</text>
</comment>
<dbReference type="GO" id="GO:0046654">
    <property type="term" value="P:tetrahydrofolate biosynthetic process"/>
    <property type="evidence" value="ECO:0007669"/>
    <property type="project" value="UniProtKB-UniPathway"/>
</dbReference>
<organism evidence="15 16">
    <name type="scientific">Ferroacidibacillus organovorans</name>
    <dbReference type="NCBI Taxonomy" id="1765683"/>
    <lineage>
        <taxon>Bacteria</taxon>
        <taxon>Bacillati</taxon>
        <taxon>Bacillota</taxon>
        <taxon>Bacilli</taxon>
        <taxon>Bacillales</taxon>
        <taxon>Alicyclobacillaceae</taxon>
        <taxon>Ferroacidibacillus</taxon>
    </lineage>
</organism>
<keyword evidence="8 13" id="KW-0479">Metal-binding</keyword>
<dbReference type="AlphaFoldDB" id="A0A101XRX5"/>
<evidence type="ECO:0000256" key="3">
    <source>
        <dbReference type="ARBA" id="ARBA00004763"/>
    </source>
</evidence>
<keyword evidence="7 13" id="KW-0808">Transferase</keyword>
<dbReference type="SUPFAM" id="SSF51717">
    <property type="entry name" value="Dihydropteroate synthetase-like"/>
    <property type="match status" value="1"/>
</dbReference>
<dbReference type="PROSITE" id="PS00792">
    <property type="entry name" value="DHPS_1"/>
    <property type="match status" value="1"/>
</dbReference>
<reference evidence="15 16" key="1">
    <citation type="submission" date="2015-12" db="EMBL/GenBank/DDBJ databases">
        <title>Draft genome sequence of Acidibacillus ferrooxidans ITV001, isolated from a chalcopyrite acid mine drainage site in Brazil.</title>
        <authorList>
            <person name="Dall'Agnol H."/>
            <person name="Nancucheo I."/>
            <person name="Johnson B."/>
            <person name="Oliveira R."/>
            <person name="Leite L."/>
            <person name="Pylro V."/>
            <person name="Nunes G.L."/>
            <person name="Tzotzos G."/>
            <person name="Fernandes G.R."/>
            <person name="Dutra J."/>
            <person name="Orellana S.C."/>
            <person name="Oliveira G."/>
        </authorList>
    </citation>
    <scope>NUCLEOTIDE SEQUENCE [LARGE SCALE GENOMIC DNA]</scope>
    <source>
        <strain evidence="16">ITV01</strain>
    </source>
</reference>
<dbReference type="GO" id="GO:0004156">
    <property type="term" value="F:dihydropteroate synthase activity"/>
    <property type="evidence" value="ECO:0007669"/>
    <property type="project" value="UniProtKB-EC"/>
</dbReference>
<evidence type="ECO:0000256" key="2">
    <source>
        <dbReference type="ARBA" id="ARBA00001946"/>
    </source>
</evidence>
<feature type="domain" description="Pterin-binding" evidence="14">
    <location>
        <begin position="21"/>
        <end position="269"/>
    </location>
</feature>
<dbReference type="InterPro" id="IPR000489">
    <property type="entry name" value="Pterin-binding_dom"/>
</dbReference>
<dbReference type="GO" id="GO:0046872">
    <property type="term" value="F:metal ion binding"/>
    <property type="evidence" value="ECO:0007669"/>
    <property type="project" value="UniProtKB-KW"/>
</dbReference>
<dbReference type="Gene3D" id="3.20.20.20">
    <property type="entry name" value="Dihydropteroate synthase-like"/>
    <property type="match status" value="1"/>
</dbReference>
<dbReference type="PANTHER" id="PTHR20941">
    <property type="entry name" value="FOLATE SYNTHESIS PROTEINS"/>
    <property type="match status" value="1"/>
</dbReference>
<evidence type="ECO:0000259" key="14">
    <source>
        <dbReference type="PROSITE" id="PS50972"/>
    </source>
</evidence>
<dbReference type="GO" id="GO:0046656">
    <property type="term" value="P:folic acid biosynthetic process"/>
    <property type="evidence" value="ECO:0007669"/>
    <property type="project" value="UniProtKB-KW"/>
</dbReference>
<dbReference type="InterPro" id="IPR006390">
    <property type="entry name" value="DHP_synth_dom"/>
</dbReference>
<evidence type="ECO:0000256" key="5">
    <source>
        <dbReference type="ARBA" id="ARBA00012458"/>
    </source>
</evidence>
<comment type="catalytic activity">
    <reaction evidence="1">
        <text>(7,8-dihydropterin-6-yl)methyl diphosphate + 4-aminobenzoate = 7,8-dihydropteroate + diphosphate</text>
        <dbReference type="Rhea" id="RHEA:19949"/>
        <dbReference type="ChEBI" id="CHEBI:17836"/>
        <dbReference type="ChEBI" id="CHEBI:17839"/>
        <dbReference type="ChEBI" id="CHEBI:33019"/>
        <dbReference type="ChEBI" id="CHEBI:72950"/>
        <dbReference type="EC" id="2.5.1.15"/>
    </reaction>
</comment>
<dbReference type="EC" id="2.5.1.15" evidence="5 13"/>
<dbReference type="NCBIfam" id="TIGR01496">
    <property type="entry name" value="DHPS"/>
    <property type="match status" value="1"/>
</dbReference>
<keyword evidence="10 13" id="KW-0289">Folate biosynthesis</keyword>
<evidence type="ECO:0000256" key="1">
    <source>
        <dbReference type="ARBA" id="ARBA00000012"/>
    </source>
</evidence>
<comment type="cofactor">
    <cofactor evidence="2 13">
        <name>Mg(2+)</name>
        <dbReference type="ChEBI" id="CHEBI:18420"/>
    </cofactor>
</comment>
<dbReference type="Pfam" id="PF00809">
    <property type="entry name" value="Pterin_bind"/>
    <property type="match status" value="1"/>
</dbReference>
<protein>
    <recommendedName>
        <fullName evidence="6 13">Dihydropteroate synthase</fullName>
        <shortName evidence="13">DHPS</shortName>
        <ecNumber evidence="5 13">2.5.1.15</ecNumber>
    </recommendedName>
    <alternativeName>
        <fullName evidence="11 13">Dihydropteroate pyrophosphorylase</fullName>
    </alternativeName>
</protein>
<dbReference type="Proteomes" id="UP000053557">
    <property type="component" value="Unassembled WGS sequence"/>
</dbReference>
<evidence type="ECO:0000256" key="12">
    <source>
        <dbReference type="ARBA" id="ARBA00053449"/>
    </source>
</evidence>
<accession>A0A101XRX5</accession>
<keyword evidence="9 13" id="KW-0460">Magnesium</keyword>
<evidence type="ECO:0000256" key="11">
    <source>
        <dbReference type="ARBA" id="ARBA00030193"/>
    </source>
</evidence>
<evidence type="ECO:0000313" key="15">
    <source>
        <dbReference type="EMBL" id="KUO96420.1"/>
    </source>
</evidence>
<evidence type="ECO:0000256" key="6">
    <source>
        <dbReference type="ARBA" id="ARBA00016919"/>
    </source>
</evidence>
<dbReference type="InterPro" id="IPR011005">
    <property type="entry name" value="Dihydropteroate_synth-like_sf"/>
</dbReference>
<dbReference type="PROSITE" id="PS00793">
    <property type="entry name" value="DHPS_2"/>
    <property type="match status" value="1"/>
</dbReference>
<comment type="similarity">
    <text evidence="4 13">Belongs to the DHPS family.</text>
</comment>
<dbReference type="RefSeq" id="WP_067713755.1">
    <property type="nucleotide sequence ID" value="NZ_LPVJ01000018.1"/>
</dbReference>
<dbReference type="GO" id="GO:0005829">
    <property type="term" value="C:cytosol"/>
    <property type="evidence" value="ECO:0007669"/>
    <property type="project" value="TreeGrafter"/>
</dbReference>
<comment type="caution">
    <text evidence="15">The sequence shown here is derived from an EMBL/GenBank/DDBJ whole genome shotgun (WGS) entry which is preliminary data.</text>
</comment>
<dbReference type="PANTHER" id="PTHR20941:SF1">
    <property type="entry name" value="FOLIC ACID SYNTHESIS PROTEIN FOL1"/>
    <property type="match status" value="1"/>
</dbReference>
<name>A0A101XRX5_9BACL</name>
<sequence>MKLATQQRERRSILASLGQRTLVMGILNVTPDSFSDGGRYIDPARAIEHALDMVALGADLIDLGAESTRPGHEPLSVEEEWRRIAAVLGPLREAIDVPISIDTYKGEVAGKALAAGVDLVNDVWGGKHDDGTLRAAATWDAPIVLMHNSTDEPELRGDIVELVCDALQNLVERAIRTGVSREKIILDPGIGFGKTMQQNLRLINETDAIKRLGYPVLVGTSRKSVIGHVLNVPVQERIEGTAATVALAVARGADVVRVHDVGAMARVVRMTDAMVRA</sequence>
<evidence type="ECO:0000256" key="7">
    <source>
        <dbReference type="ARBA" id="ARBA00022679"/>
    </source>
</evidence>
<dbReference type="InterPro" id="IPR045031">
    <property type="entry name" value="DHP_synth-like"/>
</dbReference>
<evidence type="ECO:0000256" key="8">
    <source>
        <dbReference type="ARBA" id="ARBA00022723"/>
    </source>
</evidence>
<evidence type="ECO:0000256" key="9">
    <source>
        <dbReference type="ARBA" id="ARBA00022842"/>
    </source>
</evidence>